<dbReference type="Proteomes" id="UP001342314">
    <property type="component" value="Unassembled WGS sequence"/>
</dbReference>
<proteinExistence type="predicted"/>
<evidence type="ECO:0000256" key="1">
    <source>
        <dbReference type="SAM" id="MobiDB-lite"/>
    </source>
</evidence>
<sequence length="183" mass="20193">MGPQGQLHADHTLAPSHSTASSTFPPLSLAQRTRVQQTLALLPPDARTWADLTRAQSQLGATRRQGQGEDGDDSDDDELYEVWLKLVWQDGATWHDKWDSVLRAWDTPADAPAPAEAARRNHRRRPSDNLDLLRRKLDRVALSDDAAAASIPPSTRCPSSLDAAAPTARPPSSLWRGRLLELR</sequence>
<feature type="region of interest" description="Disordered" evidence="1">
    <location>
        <begin position="1"/>
        <end position="28"/>
    </location>
</feature>
<name>A0AAV5GKX1_9BASI</name>
<comment type="caution">
    <text evidence="2">The sequence shown here is derived from an EMBL/GenBank/DDBJ whole genome shotgun (WGS) entry which is preliminary data.</text>
</comment>
<evidence type="ECO:0000313" key="2">
    <source>
        <dbReference type="EMBL" id="GJN90524.1"/>
    </source>
</evidence>
<accession>A0AAV5GKX1</accession>
<reference evidence="2 3" key="1">
    <citation type="submission" date="2021-12" db="EMBL/GenBank/DDBJ databases">
        <title>High titer production of polyol ester of fatty acids by Rhodotorula paludigena BS15 towards product separation-free biomass refinery.</title>
        <authorList>
            <person name="Mano J."/>
            <person name="Ono H."/>
            <person name="Tanaka T."/>
            <person name="Naito K."/>
            <person name="Sushida H."/>
            <person name="Ike M."/>
            <person name="Tokuyasu K."/>
            <person name="Kitaoka M."/>
        </authorList>
    </citation>
    <scope>NUCLEOTIDE SEQUENCE [LARGE SCALE GENOMIC DNA]</scope>
    <source>
        <strain evidence="2 3">BS15</strain>
    </source>
</reference>
<protein>
    <submittedName>
        <fullName evidence="2">Uncharacterized protein</fullName>
    </submittedName>
</protein>
<dbReference type="EMBL" id="BQKY01000007">
    <property type="protein sequence ID" value="GJN90524.1"/>
    <property type="molecule type" value="Genomic_DNA"/>
</dbReference>
<dbReference type="AlphaFoldDB" id="A0AAV5GKX1"/>
<evidence type="ECO:0000313" key="3">
    <source>
        <dbReference type="Proteomes" id="UP001342314"/>
    </source>
</evidence>
<organism evidence="2 3">
    <name type="scientific">Rhodotorula paludigena</name>
    <dbReference type="NCBI Taxonomy" id="86838"/>
    <lineage>
        <taxon>Eukaryota</taxon>
        <taxon>Fungi</taxon>
        <taxon>Dikarya</taxon>
        <taxon>Basidiomycota</taxon>
        <taxon>Pucciniomycotina</taxon>
        <taxon>Microbotryomycetes</taxon>
        <taxon>Sporidiobolales</taxon>
        <taxon>Sporidiobolaceae</taxon>
        <taxon>Rhodotorula</taxon>
    </lineage>
</organism>
<feature type="region of interest" description="Disordered" evidence="1">
    <location>
        <begin position="144"/>
        <end position="171"/>
    </location>
</feature>
<keyword evidence="3" id="KW-1185">Reference proteome</keyword>
<feature type="compositionally biased region" description="Polar residues" evidence="1">
    <location>
        <begin position="15"/>
        <end position="28"/>
    </location>
</feature>
<gene>
    <name evidence="2" type="ORF">Rhopal_003535-T1</name>
</gene>